<dbReference type="PROSITE" id="PS50217">
    <property type="entry name" value="BZIP"/>
    <property type="match status" value="1"/>
</dbReference>
<dbReference type="InterPro" id="IPR004827">
    <property type="entry name" value="bZIP"/>
</dbReference>
<dbReference type="SUPFAM" id="SSF57959">
    <property type="entry name" value="Leucine zipper domain"/>
    <property type="match status" value="1"/>
</dbReference>
<dbReference type="InterPro" id="IPR046347">
    <property type="entry name" value="bZIP_sf"/>
</dbReference>
<dbReference type="PROSITE" id="PS00036">
    <property type="entry name" value="BZIP_BASIC"/>
    <property type="match status" value="1"/>
</dbReference>
<organism evidence="3 4">
    <name type="scientific">Cylindrotheca closterium</name>
    <dbReference type="NCBI Taxonomy" id="2856"/>
    <lineage>
        <taxon>Eukaryota</taxon>
        <taxon>Sar</taxon>
        <taxon>Stramenopiles</taxon>
        <taxon>Ochrophyta</taxon>
        <taxon>Bacillariophyta</taxon>
        <taxon>Bacillariophyceae</taxon>
        <taxon>Bacillariophycidae</taxon>
        <taxon>Bacillariales</taxon>
        <taxon>Bacillariaceae</taxon>
        <taxon>Cylindrotheca</taxon>
    </lineage>
</organism>
<evidence type="ECO:0000313" key="3">
    <source>
        <dbReference type="EMBL" id="CAJ1942652.1"/>
    </source>
</evidence>
<dbReference type="EMBL" id="CAKOGP040001112">
    <property type="protein sequence ID" value="CAJ1942652.1"/>
    <property type="molecule type" value="Genomic_DNA"/>
</dbReference>
<comment type="caution">
    <text evidence="3">The sequence shown here is derived from an EMBL/GenBank/DDBJ whole genome shotgun (WGS) entry which is preliminary data.</text>
</comment>
<dbReference type="Proteomes" id="UP001295423">
    <property type="component" value="Unassembled WGS sequence"/>
</dbReference>
<evidence type="ECO:0000259" key="2">
    <source>
        <dbReference type="PROSITE" id="PS50217"/>
    </source>
</evidence>
<dbReference type="GO" id="GO:0003700">
    <property type="term" value="F:DNA-binding transcription factor activity"/>
    <property type="evidence" value="ECO:0007669"/>
    <property type="project" value="InterPro"/>
</dbReference>
<dbReference type="Gene3D" id="1.20.5.170">
    <property type="match status" value="1"/>
</dbReference>
<feature type="domain" description="BZIP" evidence="2">
    <location>
        <begin position="300"/>
        <end position="335"/>
    </location>
</feature>
<feature type="region of interest" description="Disordered" evidence="1">
    <location>
        <begin position="1"/>
        <end position="59"/>
    </location>
</feature>
<sequence length="621" mass="70259">MVTGNMLPDARNAKGEEGIMYHGATRDRGEKKKVGWKKTISTSESSNDVEDRSPNWDSETGNMLSYFLGDPMSGGENYASAMAAHQNQKMEYDIPPTPATRYYYHHPDSKPKASYGESMSLNNPLMRMKVSNSADNSIHAGDQPMGGVLSPISPTTMFGLGQEPLMLPPPPNSHNEAYKNHINLLQMHNVANEQQRVEEAQNISSIPPPPNSQNEAYKNHIGLYQMNSAANAGQRVAEASTREAQITNIPPPPGMSMPQPLHYTGVPSMQPVNLQTVVNPALYSHAALMQQHASSAGESEEKRAKRLERNRESARRSRRKKKERLSSLEEKVSNLYQRIETERRNQINCMDDAFEDDLKDSVATMRTLVGHTAEQDQKAKLGHFLQSTGMNSKVRRSVLDFQYTTLKQTILPPYHKFLLWMTLHPDKFFTHARESHVIQDTKKVRPPPGKLSSKQVGEELANIDKGKTWSQSAQAVDKTRMWPLFCFELSVSVDQEEKMLHTLKKVRQLQFINERRSQMESATKMATHLKEAMMYQSHAVSVRSAKTLTDILTPQQTLKYKEWMGSNRDRCKAHFENRMKLSRSASSQPSDKTSLSDVCRKLEKIVISQEMSCTDNRPFPI</sequence>
<accession>A0AAD2CYT5</accession>
<evidence type="ECO:0000313" key="4">
    <source>
        <dbReference type="Proteomes" id="UP001295423"/>
    </source>
</evidence>
<keyword evidence="4" id="KW-1185">Reference proteome</keyword>
<dbReference type="AlphaFoldDB" id="A0AAD2CYT5"/>
<feature type="compositionally biased region" description="Basic and acidic residues" evidence="1">
    <location>
        <begin position="299"/>
        <end position="315"/>
    </location>
</feature>
<gene>
    <name evidence="3" type="ORF">CYCCA115_LOCUS8054</name>
</gene>
<feature type="region of interest" description="Disordered" evidence="1">
    <location>
        <begin position="293"/>
        <end position="328"/>
    </location>
</feature>
<dbReference type="SMART" id="SM00338">
    <property type="entry name" value="BRLZ"/>
    <property type="match status" value="1"/>
</dbReference>
<reference evidence="3" key="1">
    <citation type="submission" date="2023-08" db="EMBL/GenBank/DDBJ databases">
        <authorList>
            <person name="Audoor S."/>
            <person name="Bilcke G."/>
        </authorList>
    </citation>
    <scope>NUCLEOTIDE SEQUENCE</scope>
</reference>
<dbReference type="Pfam" id="PF00170">
    <property type="entry name" value="bZIP_1"/>
    <property type="match status" value="1"/>
</dbReference>
<name>A0AAD2CYT5_9STRA</name>
<evidence type="ECO:0000256" key="1">
    <source>
        <dbReference type="SAM" id="MobiDB-lite"/>
    </source>
</evidence>
<proteinExistence type="predicted"/>
<protein>
    <recommendedName>
        <fullName evidence="2">BZIP domain-containing protein</fullName>
    </recommendedName>
</protein>
<feature type="compositionally biased region" description="Basic and acidic residues" evidence="1">
    <location>
        <begin position="11"/>
        <end position="33"/>
    </location>
</feature>